<dbReference type="Gene3D" id="2.30.38.10">
    <property type="entry name" value="Luciferase, Domain 3"/>
    <property type="match status" value="1"/>
</dbReference>
<dbReference type="FunFam" id="3.40.50.980:FF:000001">
    <property type="entry name" value="Non-ribosomal peptide synthetase"/>
    <property type="match status" value="1"/>
</dbReference>
<dbReference type="PANTHER" id="PTHR45527">
    <property type="entry name" value="NONRIBOSOMAL PEPTIDE SYNTHETASE"/>
    <property type="match status" value="1"/>
</dbReference>
<dbReference type="InterPro" id="IPR020845">
    <property type="entry name" value="AMP-binding_CS"/>
</dbReference>
<evidence type="ECO:0000256" key="2">
    <source>
        <dbReference type="ARBA" id="ARBA00022450"/>
    </source>
</evidence>
<gene>
    <name evidence="5" type="ORF">F0Q45_12515</name>
</gene>
<dbReference type="UniPathway" id="UPA00011"/>
<dbReference type="InterPro" id="IPR025110">
    <property type="entry name" value="AMP-bd_C"/>
</dbReference>
<dbReference type="PANTHER" id="PTHR45527:SF1">
    <property type="entry name" value="FATTY ACID SYNTHASE"/>
    <property type="match status" value="1"/>
</dbReference>
<dbReference type="GO" id="GO:0043041">
    <property type="term" value="P:amino acid activation for nonribosomal peptide biosynthetic process"/>
    <property type="evidence" value="ECO:0007669"/>
    <property type="project" value="TreeGrafter"/>
</dbReference>
<proteinExistence type="predicted"/>
<dbReference type="SUPFAM" id="SSF47336">
    <property type="entry name" value="ACP-like"/>
    <property type="match status" value="1"/>
</dbReference>
<feature type="domain" description="Carrier" evidence="4">
    <location>
        <begin position="969"/>
        <end position="1043"/>
    </location>
</feature>
<dbReference type="GO" id="GO:0008610">
    <property type="term" value="P:lipid biosynthetic process"/>
    <property type="evidence" value="ECO:0007669"/>
    <property type="project" value="UniProtKB-ARBA"/>
</dbReference>
<keyword evidence="6" id="KW-1185">Reference proteome</keyword>
<dbReference type="InterPro" id="IPR001242">
    <property type="entry name" value="Condensation_dom"/>
</dbReference>
<dbReference type="PROSITE" id="PS50075">
    <property type="entry name" value="CARRIER"/>
    <property type="match status" value="1"/>
</dbReference>
<dbReference type="RefSeq" id="WP_149654257.1">
    <property type="nucleotide sequence ID" value="NZ_VTZN01000067.1"/>
</dbReference>
<dbReference type="InterPro" id="IPR036736">
    <property type="entry name" value="ACP-like_sf"/>
</dbReference>
<dbReference type="GO" id="GO:0005737">
    <property type="term" value="C:cytoplasm"/>
    <property type="evidence" value="ECO:0007669"/>
    <property type="project" value="TreeGrafter"/>
</dbReference>
<dbReference type="InterPro" id="IPR020806">
    <property type="entry name" value="PKS_PP-bd"/>
</dbReference>
<dbReference type="InterPro" id="IPR010071">
    <property type="entry name" value="AA_adenyl_dom"/>
</dbReference>
<keyword evidence="3" id="KW-0597">Phosphoprotein</keyword>
<dbReference type="InterPro" id="IPR045851">
    <property type="entry name" value="AMP-bd_C_sf"/>
</dbReference>
<sequence length="1531" mass="166835">MTTAPPQIEDVLALTPLQEGLFALYRLAEDGIDLYSMQFVVDVEGPVDVELLRRSASAMLDRHPNLRAAFWDRDVPKPVQILPAQAELPWSERVSLATQFDAIARSERRRPFDLSRGPALRVVLLTVPGATQRRIIFTAHHILVDGWSLAVFFTEMLAVYRAGGSADGLPAPRPYRDYIVWLAQQDRAAARARWTEYLQGVSGPLMVAHSPAMGPLASGDGVPEKRELLLPAADTARLRDWAGSTGLTLSTAVLFAWAVVLSRLTDRRDVVFGTIVSGRPEGLPGVETMVGLFINAVPVVHRLSRADSVVEHCARLQRQTSAMRDVGYLSLSEIQRAHGHGPMFDSLFVFENAPIEDAIRPVCTPDGARFRPVEMESLTHYPLTVVSHLRDSTLVVLVEAIHEALPHLRPTEIGERLLAVLRQLPDVGDRTPDALEILTENERAELDHLTTGLPAASECASVWEMFERQVRAAPSAVALTTSGGERYTYAELHGEAGRLAAELAEQGVGPEQVVALLLSRSSRSVIAILAVLAAGGGYLPVDITLPRNRIESMVRQANPVLAITAGDYSQLADSKVSVLVIDDPTVSERVSRRSAAVPDVRRHPEHSAYVIFTSGSTGEPKGVIGTNAALLSYFADHRERVYRPAARRLGRPLRIAHAWSLSFDASWQPMVGLLDGHALHLFDSEEMRDAERLVKGIVIHQIDMIDTTPSMFVQLAAAGLSDSTLSVLALGGEAINTALWNQLRELQAAAVYNCYGPTETTVEAVVAPVKNYATPSIGTANAGTFAYVLDSALRMVPTGVVGELYLSGAQLARGYVGSSALSAARFVADPLRPGHRMYRTGDLVRRLPHGGYAYVGRADTQVKIRGYRVEIGEVEAALRGQPAVHDAAVSVVRCAGGTTLVGFVVWQEDTIADPVQLRAALTGLLPGYMVPARVVAVPRLPVNANGKLDNRALNHWAERELTHVTEGGAASTETEQSLRDVFTEQFNGLVPHVDDDFFSLGLDSIVAISLVNKARRRGLVVSPRMVFDAPTIRRLAATIDAAAGSDAITESAEYGEVLPLPIVSWLYEYGNYRRFTNTIVLQLPSDIERAAIECMLQMLLDGHESLRSILVDTAAGPRLITREPGVVRAGDVLDHTALPNSTDVKWRWAITHSAREAIDKVDPRSGAMLRAVWLSSTGQGHALLLTVHHLVIDAVSWQIMLSDLAETWRSLKSGVALKALPEFTSYRRWSQMMWQRAATPEVRAQRDYWIAQVRDPDAALGVRHPDPTRDTWSTLRASPVVLPVSVTERILARLTREDGVREYLLAATTIAVASWRRAHAQDPSSGALIAVDSHGRADGTLDADTTNTVGWFTSAFPVRLGVGAAAIDIERSEADPQAARTLLDSVTSYLGAIPCAGLDYGLLRYVDRTPELQAAAEPQIMFSYLGRLDLSGVTDQPWSLLTGPHVDLLPVDPEPDLPLRFALYISVFVCATPDGPQLTANWLWSDALFAASDIDRLTRFWQRAIAALAAGDAEDGTQRGAVWSPRSGWTD</sequence>
<dbReference type="EMBL" id="VTZN01000067">
    <property type="protein sequence ID" value="KAA1249898.1"/>
    <property type="molecule type" value="Genomic_DNA"/>
</dbReference>
<reference evidence="5 6" key="1">
    <citation type="submission" date="2019-09" db="EMBL/GenBank/DDBJ databases">
        <title>Report of infection by Mycobacterium simiae a patient suffering from pulmonary tuberculosis.</title>
        <authorList>
            <person name="Mohanty P.S."/>
            <person name="Bansal A.K."/>
            <person name="Singh H."/>
            <person name="Sharma S."/>
            <person name="Patil S.A."/>
            <person name="Upadhaya P."/>
            <person name="Singh P.K."/>
            <person name="Kumar D."/>
            <person name="Kumar S."/>
            <person name="Singh R.K."/>
            <person name="Chaudhary B."/>
        </authorList>
    </citation>
    <scope>NUCLEOTIDE SEQUENCE [LARGE SCALE GENOMIC DNA]</scope>
    <source>
        <strain evidence="5 6">JAL-560-SIM</strain>
    </source>
</reference>
<dbReference type="Gene3D" id="1.10.1200.10">
    <property type="entry name" value="ACP-like"/>
    <property type="match status" value="1"/>
</dbReference>
<evidence type="ECO:0000259" key="4">
    <source>
        <dbReference type="PROSITE" id="PS50075"/>
    </source>
</evidence>
<dbReference type="GO" id="GO:0016874">
    <property type="term" value="F:ligase activity"/>
    <property type="evidence" value="ECO:0007669"/>
    <property type="project" value="UniProtKB-KW"/>
</dbReference>
<organism evidence="5 6">
    <name type="scientific">Mycobacterium simiae</name>
    <name type="common">Mycobacterium habana</name>
    <dbReference type="NCBI Taxonomy" id="1784"/>
    <lineage>
        <taxon>Bacteria</taxon>
        <taxon>Bacillati</taxon>
        <taxon>Actinomycetota</taxon>
        <taxon>Actinomycetes</taxon>
        <taxon>Mycobacteriales</taxon>
        <taxon>Mycobacteriaceae</taxon>
        <taxon>Mycobacterium</taxon>
        <taxon>Mycobacterium simiae complex</taxon>
    </lineage>
</organism>
<dbReference type="InterPro" id="IPR000873">
    <property type="entry name" value="AMP-dep_synth/lig_dom"/>
</dbReference>
<name>A0A5B1BMB5_MYCSI</name>
<dbReference type="Pfam" id="PF00501">
    <property type="entry name" value="AMP-binding"/>
    <property type="match status" value="1"/>
</dbReference>
<comment type="cofactor">
    <cofactor evidence="1">
        <name>pantetheine 4'-phosphate</name>
        <dbReference type="ChEBI" id="CHEBI:47942"/>
    </cofactor>
</comment>
<accession>A0A5B1BMB5</accession>
<dbReference type="Pfam" id="PF13193">
    <property type="entry name" value="AMP-binding_C"/>
    <property type="match status" value="1"/>
</dbReference>
<dbReference type="GO" id="GO:0044550">
    <property type="term" value="P:secondary metabolite biosynthetic process"/>
    <property type="evidence" value="ECO:0007669"/>
    <property type="project" value="TreeGrafter"/>
</dbReference>
<protein>
    <submittedName>
        <fullName evidence="5">Amino acid adenylation domain-containing protein</fullName>
    </submittedName>
</protein>
<keyword evidence="2" id="KW-0596">Phosphopantetheine</keyword>
<comment type="caution">
    <text evidence="5">The sequence shown here is derived from an EMBL/GenBank/DDBJ whole genome shotgun (WGS) entry which is preliminary data.</text>
</comment>
<dbReference type="InterPro" id="IPR023213">
    <property type="entry name" value="CAT-like_dom_sf"/>
</dbReference>
<evidence type="ECO:0000256" key="1">
    <source>
        <dbReference type="ARBA" id="ARBA00001957"/>
    </source>
</evidence>
<evidence type="ECO:0000256" key="3">
    <source>
        <dbReference type="ARBA" id="ARBA00022553"/>
    </source>
</evidence>
<dbReference type="Gene3D" id="3.30.559.30">
    <property type="entry name" value="Nonribosomal peptide synthetase, condensation domain"/>
    <property type="match status" value="2"/>
</dbReference>
<dbReference type="OrthoDB" id="2472181at2"/>
<dbReference type="SUPFAM" id="SSF52777">
    <property type="entry name" value="CoA-dependent acyltransferases"/>
    <property type="match status" value="4"/>
</dbReference>
<evidence type="ECO:0000313" key="5">
    <source>
        <dbReference type="EMBL" id="KAA1249898.1"/>
    </source>
</evidence>
<dbReference type="Gene3D" id="3.40.50.980">
    <property type="match status" value="2"/>
</dbReference>
<dbReference type="Gene3D" id="3.30.300.30">
    <property type="match status" value="1"/>
</dbReference>
<dbReference type="SMART" id="SM00823">
    <property type="entry name" value="PKS_PP"/>
    <property type="match status" value="1"/>
</dbReference>
<dbReference type="SUPFAM" id="SSF56801">
    <property type="entry name" value="Acetyl-CoA synthetase-like"/>
    <property type="match status" value="1"/>
</dbReference>
<dbReference type="Proteomes" id="UP000324701">
    <property type="component" value="Unassembled WGS sequence"/>
</dbReference>
<dbReference type="Gene3D" id="3.30.559.10">
    <property type="entry name" value="Chloramphenicol acetyltransferase-like domain"/>
    <property type="match status" value="2"/>
</dbReference>
<dbReference type="NCBIfam" id="TIGR01733">
    <property type="entry name" value="AA-adenyl-dom"/>
    <property type="match status" value="1"/>
</dbReference>
<dbReference type="InterPro" id="IPR009081">
    <property type="entry name" value="PP-bd_ACP"/>
</dbReference>
<dbReference type="Pfam" id="PF00668">
    <property type="entry name" value="Condensation"/>
    <property type="match status" value="2"/>
</dbReference>
<dbReference type="CDD" id="cd05930">
    <property type="entry name" value="A_NRPS"/>
    <property type="match status" value="1"/>
</dbReference>
<evidence type="ECO:0000313" key="6">
    <source>
        <dbReference type="Proteomes" id="UP000324701"/>
    </source>
</evidence>
<dbReference type="Pfam" id="PF00550">
    <property type="entry name" value="PP-binding"/>
    <property type="match status" value="1"/>
</dbReference>
<dbReference type="PROSITE" id="PS00455">
    <property type="entry name" value="AMP_BINDING"/>
    <property type="match status" value="1"/>
</dbReference>
<dbReference type="GO" id="GO:0031177">
    <property type="term" value="F:phosphopantetheine binding"/>
    <property type="evidence" value="ECO:0007669"/>
    <property type="project" value="InterPro"/>
</dbReference>